<protein>
    <recommendedName>
        <fullName evidence="3 11">Shikimate kinase</fullName>
        <shortName evidence="11">SK</shortName>
        <ecNumber evidence="3 11">2.7.1.71</ecNumber>
    </recommendedName>
</protein>
<feature type="binding site" evidence="11">
    <location>
        <begin position="23"/>
        <end position="28"/>
    </location>
    <ligand>
        <name>ATP</name>
        <dbReference type="ChEBI" id="CHEBI:30616"/>
    </ligand>
</feature>
<dbReference type="PRINTS" id="PR01100">
    <property type="entry name" value="SHIKIMTKNASE"/>
</dbReference>
<dbReference type="CDD" id="cd00464">
    <property type="entry name" value="SK"/>
    <property type="match status" value="1"/>
</dbReference>
<keyword evidence="8 11" id="KW-0067">ATP-binding</keyword>
<dbReference type="InterPro" id="IPR023000">
    <property type="entry name" value="Shikimate_kinase_CS"/>
</dbReference>
<comment type="subunit">
    <text evidence="11">Monomer.</text>
</comment>
<dbReference type="SUPFAM" id="SSF52540">
    <property type="entry name" value="P-loop containing nucleoside triphosphate hydrolases"/>
    <property type="match status" value="1"/>
</dbReference>
<evidence type="ECO:0000256" key="3">
    <source>
        <dbReference type="ARBA" id="ARBA00012154"/>
    </source>
</evidence>
<dbReference type="Proteomes" id="UP001275932">
    <property type="component" value="Unassembled WGS sequence"/>
</dbReference>
<comment type="caution">
    <text evidence="11">Lacks conserved residue(s) required for the propagation of feature annotation.</text>
</comment>
<evidence type="ECO:0000313" key="13">
    <source>
        <dbReference type="Proteomes" id="UP001275932"/>
    </source>
</evidence>
<keyword evidence="13" id="KW-1185">Reference proteome</keyword>
<dbReference type="Pfam" id="PF01202">
    <property type="entry name" value="SKI"/>
    <property type="match status" value="1"/>
</dbReference>
<comment type="subcellular location">
    <subcellularLocation>
        <location evidence="11">Cytoplasm</location>
    </subcellularLocation>
</comment>
<evidence type="ECO:0000256" key="1">
    <source>
        <dbReference type="ARBA" id="ARBA00004842"/>
    </source>
</evidence>
<dbReference type="PANTHER" id="PTHR21087">
    <property type="entry name" value="SHIKIMATE KINASE"/>
    <property type="match status" value="1"/>
</dbReference>
<evidence type="ECO:0000256" key="11">
    <source>
        <dbReference type="HAMAP-Rule" id="MF_00109"/>
    </source>
</evidence>
<sequence length="189" mass="21171">MKHGRVVLKGNSLPNLYLVGFMGTGKSSMGKRLAARFNLRFIDSDEEIEKSSGMSIKDIFAKFGEEKFREMERDFIENGHPKTGCVVSCGGGLVCRDGMPELVKSKGVSIVLFAEPEVIFKRVSLSKTRPLLNVENPMQRICELLDKRSKYYNRSGICVSSSGNPNDVEERLARIYAGRVKNMLKRGQD</sequence>
<comment type="caution">
    <text evidence="12">The sequence shown here is derived from an EMBL/GenBank/DDBJ whole genome shotgun (WGS) entry which is preliminary data.</text>
</comment>
<evidence type="ECO:0000256" key="7">
    <source>
        <dbReference type="ARBA" id="ARBA00022777"/>
    </source>
</evidence>
<dbReference type="RefSeq" id="WP_370397296.1">
    <property type="nucleotide sequence ID" value="NZ_JALBUT010000007.1"/>
</dbReference>
<dbReference type="Gene3D" id="3.40.50.300">
    <property type="entry name" value="P-loop containing nucleotide triphosphate hydrolases"/>
    <property type="match status" value="1"/>
</dbReference>
<dbReference type="InterPro" id="IPR031322">
    <property type="entry name" value="Shikimate/glucono_kinase"/>
</dbReference>
<dbReference type="InterPro" id="IPR000623">
    <property type="entry name" value="Shikimate_kinase/TSH1"/>
</dbReference>
<evidence type="ECO:0000256" key="9">
    <source>
        <dbReference type="ARBA" id="ARBA00023141"/>
    </source>
</evidence>
<evidence type="ECO:0000256" key="2">
    <source>
        <dbReference type="ARBA" id="ARBA00006997"/>
    </source>
</evidence>
<feature type="binding site" evidence="11">
    <location>
        <position position="69"/>
    </location>
    <ligand>
        <name>substrate</name>
    </ligand>
</feature>
<feature type="binding site" evidence="11">
    <location>
        <position position="27"/>
    </location>
    <ligand>
        <name>Mg(2+)</name>
        <dbReference type="ChEBI" id="CHEBI:18420"/>
    </ligand>
</feature>
<organism evidence="12 13">
    <name type="scientific">Intestinicryptomonas porci</name>
    <dbReference type="NCBI Taxonomy" id="2926320"/>
    <lineage>
        <taxon>Bacteria</taxon>
        <taxon>Pseudomonadati</taxon>
        <taxon>Verrucomicrobiota</taxon>
        <taxon>Opitutia</taxon>
        <taxon>Opitutales</taxon>
        <taxon>Intestinicryptomonaceae</taxon>
        <taxon>Intestinicryptomonas</taxon>
    </lineage>
</organism>
<comment type="similarity">
    <text evidence="2 11">Belongs to the shikimate kinase family.</text>
</comment>
<feature type="binding site" evidence="11">
    <location>
        <position position="148"/>
    </location>
    <ligand>
        <name>substrate</name>
    </ligand>
</feature>
<evidence type="ECO:0000313" key="12">
    <source>
        <dbReference type="EMBL" id="MDX8415843.1"/>
    </source>
</evidence>
<dbReference type="PROSITE" id="PS01128">
    <property type="entry name" value="SHIKIMATE_KINASE"/>
    <property type="match status" value="1"/>
</dbReference>
<proteinExistence type="inferred from homology"/>
<feature type="binding site" evidence="11">
    <location>
        <position position="45"/>
    </location>
    <ligand>
        <name>substrate</name>
    </ligand>
</feature>
<comment type="function">
    <text evidence="11">Catalyzes the specific phosphorylation of the 3-hydroxyl group of shikimic acid using ATP as a cosubstrate.</text>
</comment>
<evidence type="ECO:0000256" key="8">
    <source>
        <dbReference type="ARBA" id="ARBA00022840"/>
    </source>
</evidence>
<comment type="cofactor">
    <cofactor evidence="11">
        <name>Mg(2+)</name>
        <dbReference type="ChEBI" id="CHEBI:18420"/>
    </cofactor>
    <text evidence="11">Binds 1 Mg(2+) ion per subunit.</text>
</comment>
<name>A0ABU4WJA0_9BACT</name>
<evidence type="ECO:0000256" key="6">
    <source>
        <dbReference type="ARBA" id="ARBA00022741"/>
    </source>
</evidence>
<feature type="binding site" evidence="11">
    <location>
        <position position="91"/>
    </location>
    <ligand>
        <name>substrate</name>
    </ligand>
</feature>
<keyword evidence="5 11" id="KW-0808">Transferase</keyword>
<evidence type="ECO:0000256" key="10">
    <source>
        <dbReference type="ARBA" id="ARBA00048567"/>
    </source>
</evidence>
<reference evidence="12 13" key="1">
    <citation type="submission" date="2022-03" db="EMBL/GenBank/DDBJ databases">
        <title>Novel taxa within the pig intestine.</title>
        <authorList>
            <person name="Wylensek D."/>
            <person name="Bishof K."/>
            <person name="Afrizal A."/>
            <person name="Clavel T."/>
        </authorList>
    </citation>
    <scope>NUCLEOTIDE SEQUENCE [LARGE SCALE GENOMIC DNA]</scope>
    <source>
        <strain evidence="12 13">CLA-KB-P66</strain>
    </source>
</reference>
<gene>
    <name evidence="11" type="primary">aroK</name>
    <name evidence="12" type="ORF">MOX91_06605</name>
</gene>
<comment type="catalytic activity">
    <reaction evidence="10 11">
        <text>shikimate + ATP = 3-phosphoshikimate + ADP + H(+)</text>
        <dbReference type="Rhea" id="RHEA:13121"/>
        <dbReference type="ChEBI" id="CHEBI:15378"/>
        <dbReference type="ChEBI" id="CHEBI:30616"/>
        <dbReference type="ChEBI" id="CHEBI:36208"/>
        <dbReference type="ChEBI" id="CHEBI:145989"/>
        <dbReference type="ChEBI" id="CHEBI:456216"/>
        <dbReference type="EC" id="2.7.1.71"/>
    </reaction>
</comment>
<dbReference type="PANTHER" id="PTHR21087:SF16">
    <property type="entry name" value="SHIKIMATE KINASE 1, CHLOROPLASTIC"/>
    <property type="match status" value="1"/>
</dbReference>
<dbReference type="EMBL" id="JALBUT010000007">
    <property type="protein sequence ID" value="MDX8415843.1"/>
    <property type="molecule type" value="Genomic_DNA"/>
</dbReference>
<accession>A0ABU4WJA0</accession>
<dbReference type="GO" id="GO:0016301">
    <property type="term" value="F:kinase activity"/>
    <property type="evidence" value="ECO:0007669"/>
    <property type="project" value="UniProtKB-KW"/>
</dbReference>
<evidence type="ECO:0000256" key="4">
    <source>
        <dbReference type="ARBA" id="ARBA00022605"/>
    </source>
</evidence>
<keyword evidence="11" id="KW-0963">Cytoplasm</keyword>
<keyword evidence="9 11" id="KW-0057">Aromatic amino acid biosynthesis</keyword>
<dbReference type="EC" id="2.7.1.71" evidence="3 11"/>
<evidence type="ECO:0000256" key="5">
    <source>
        <dbReference type="ARBA" id="ARBA00022679"/>
    </source>
</evidence>
<keyword evidence="11" id="KW-0460">Magnesium</keyword>
<keyword evidence="7 11" id="KW-0418">Kinase</keyword>
<dbReference type="HAMAP" id="MF_00109">
    <property type="entry name" value="Shikimate_kinase"/>
    <property type="match status" value="1"/>
</dbReference>
<feature type="binding site" evidence="11">
    <location>
        <position position="129"/>
    </location>
    <ligand>
        <name>ATP</name>
        <dbReference type="ChEBI" id="CHEBI:30616"/>
    </ligand>
</feature>
<keyword evidence="6 11" id="KW-0547">Nucleotide-binding</keyword>
<dbReference type="InterPro" id="IPR027417">
    <property type="entry name" value="P-loop_NTPase"/>
</dbReference>
<keyword evidence="11" id="KW-0479">Metal-binding</keyword>
<comment type="pathway">
    <text evidence="1 11">Metabolic intermediate biosynthesis; chorismate biosynthesis; chorismate from D-erythrose 4-phosphate and phosphoenolpyruvate: step 5/7.</text>
</comment>
<keyword evidence="4 11" id="KW-0028">Amino-acid biosynthesis</keyword>